<keyword evidence="1" id="KW-0812">Transmembrane</keyword>
<reference evidence="2 3" key="1">
    <citation type="journal article" date="2018" name="Sci. Rep.">
        <title>Genomic signatures of local adaptation to the degree of environmental predictability in rotifers.</title>
        <authorList>
            <person name="Franch-Gras L."/>
            <person name="Hahn C."/>
            <person name="Garcia-Roger E.M."/>
            <person name="Carmona M.J."/>
            <person name="Serra M."/>
            <person name="Gomez A."/>
        </authorList>
    </citation>
    <scope>NUCLEOTIDE SEQUENCE [LARGE SCALE GENOMIC DNA]</scope>
    <source>
        <strain evidence="2">HYR1</strain>
    </source>
</reference>
<comment type="caution">
    <text evidence="2">The sequence shown here is derived from an EMBL/GenBank/DDBJ whole genome shotgun (WGS) entry which is preliminary data.</text>
</comment>
<dbReference type="EMBL" id="REGN01001844">
    <property type="protein sequence ID" value="RNA32119.1"/>
    <property type="molecule type" value="Genomic_DNA"/>
</dbReference>
<gene>
    <name evidence="2" type="ORF">BpHYR1_047791</name>
</gene>
<evidence type="ECO:0000256" key="1">
    <source>
        <dbReference type="SAM" id="Phobius"/>
    </source>
</evidence>
<proteinExistence type="predicted"/>
<evidence type="ECO:0000313" key="2">
    <source>
        <dbReference type="EMBL" id="RNA32119.1"/>
    </source>
</evidence>
<organism evidence="2 3">
    <name type="scientific">Brachionus plicatilis</name>
    <name type="common">Marine rotifer</name>
    <name type="synonym">Brachionus muelleri</name>
    <dbReference type="NCBI Taxonomy" id="10195"/>
    <lineage>
        <taxon>Eukaryota</taxon>
        <taxon>Metazoa</taxon>
        <taxon>Spiralia</taxon>
        <taxon>Gnathifera</taxon>
        <taxon>Rotifera</taxon>
        <taxon>Eurotatoria</taxon>
        <taxon>Monogononta</taxon>
        <taxon>Pseudotrocha</taxon>
        <taxon>Ploima</taxon>
        <taxon>Brachionidae</taxon>
        <taxon>Brachionus</taxon>
    </lineage>
</organism>
<keyword evidence="3" id="KW-1185">Reference proteome</keyword>
<dbReference type="Proteomes" id="UP000276133">
    <property type="component" value="Unassembled WGS sequence"/>
</dbReference>
<sequence>MDYKFKRNKGNSDVGYGWFEKLILLAFNLFFLLQNGIYNGQLETNLKSTLRDPNYDFKLNK</sequence>
<dbReference type="AlphaFoldDB" id="A0A3M7S8U0"/>
<evidence type="ECO:0000313" key="3">
    <source>
        <dbReference type="Proteomes" id="UP000276133"/>
    </source>
</evidence>
<accession>A0A3M7S8U0</accession>
<name>A0A3M7S8U0_BRAPC</name>
<keyword evidence="1" id="KW-1133">Transmembrane helix</keyword>
<protein>
    <submittedName>
        <fullName evidence="2">Uncharacterized protein</fullName>
    </submittedName>
</protein>
<keyword evidence="1" id="KW-0472">Membrane</keyword>
<feature type="transmembrane region" description="Helical" evidence="1">
    <location>
        <begin position="21"/>
        <end position="38"/>
    </location>
</feature>